<dbReference type="Proteomes" id="UP000289738">
    <property type="component" value="Chromosome A08"/>
</dbReference>
<evidence type="ECO:0000313" key="2">
    <source>
        <dbReference type="EMBL" id="RYR42741.1"/>
    </source>
</evidence>
<organism evidence="2 3">
    <name type="scientific">Arachis hypogaea</name>
    <name type="common">Peanut</name>
    <dbReference type="NCBI Taxonomy" id="3818"/>
    <lineage>
        <taxon>Eukaryota</taxon>
        <taxon>Viridiplantae</taxon>
        <taxon>Streptophyta</taxon>
        <taxon>Embryophyta</taxon>
        <taxon>Tracheophyta</taxon>
        <taxon>Spermatophyta</taxon>
        <taxon>Magnoliopsida</taxon>
        <taxon>eudicotyledons</taxon>
        <taxon>Gunneridae</taxon>
        <taxon>Pentapetalae</taxon>
        <taxon>rosids</taxon>
        <taxon>fabids</taxon>
        <taxon>Fabales</taxon>
        <taxon>Fabaceae</taxon>
        <taxon>Papilionoideae</taxon>
        <taxon>50 kb inversion clade</taxon>
        <taxon>dalbergioids sensu lato</taxon>
        <taxon>Dalbergieae</taxon>
        <taxon>Pterocarpus clade</taxon>
        <taxon>Arachis</taxon>
    </lineage>
</organism>
<protein>
    <submittedName>
        <fullName evidence="2">Uncharacterized protein</fullName>
    </submittedName>
</protein>
<dbReference type="PANTHER" id="PTHR33544:SF5">
    <property type="entry name" value="DUF4005 DOMAIN-CONTAINING PROTEIN"/>
    <property type="match status" value="1"/>
</dbReference>
<reference evidence="2 3" key="1">
    <citation type="submission" date="2019-01" db="EMBL/GenBank/DDBJ databases">
        <title>Sequencing of cultivated peanut Arachis hypogaea provides insights into genome evolution and oil improvement.</title>
        <authorList>
            <person name="Chen X."/>
        </authorList>
    </citation>
    <scope>NUCLEOTIDE SEQUENCE [LARGE SCALE GENOMIC DNA]</scope>
    <source>
        <strain evidence="3">cv. Fuhuasheng</strain>
        <tissue evidence="2">Leaves</tissue>
    </source>
</reference>
<feature type="region of interest" description="Disordered" evidence="1">
    <location>
        <begin position="65"/>
        <end position="89"/>
    </location>
</feature>
<evidence type="ECO:0000256" key="1">
    <source>
        <dbReference type="SAM" id="MobiDB-lite"/>
    </source>
</evidence>
<name>A0A445BVY5_ARAHY</name>
<keyword evidence="3" id="KW-1185">Reference proteome</keyword>
<dbReference type="AlphaFoldDB" id="A0A445BVY5"/>
<proteinExistence type="predicted"/>
<dbReference type="PANTHER" id="PTHR33544">
    <property type="entry name" value="DUF4005 DOMAIN-CONTAINING PROTEIN-RELATED"/>
    <property type="match status" value="1"/>
</dbReference>
<evidence type="ECO:0000313" key="3">
    <source>
        <dbReference type="Proteomes" id="UP000289738"/>
    </source>
</evidence>
<dbReference type="InterPro" id="IPR040344">
    <property type="entry name" value="At3g17950-like"/>
</dbReference>
<accession>A0A445BVY5</accession>
<comment type="caution">
    <text evidence="2">The sequence shown here is derived from an EMBL/GenBank/DDBJ whole genome shotgun (WGS) entry which is preliminary data.</text>
</comment>
<sequence length="165" mass="18156">MAHQQSTGSFYVDNSTTLGSLMGVSTISELSRRAPNNKTEQGLNKIKKQNNNRFSFMISRLLCPSSSSRTRNTKNNNNNNSNNDGPSLGEYLAVERTSNKPIIYYGPDDEVALAETIHIAEPNSLFVNGTIAPPPTTNNNNNKKKKRFRTSLLELFSCVCGPSLA</sequence>
<gene>
    <name evidence="2" type="ORF">Ahy_A08g039184</name>
</gene>
<feature type="compositionally biased region" description="Low complexity" evidence="1">
    <location>
        <begin position="65"/>
        <end position="83"/>
    </location>
</feature>
<dbReference type="EMBL" id="SDMP01000008">
    <property type="protein sequence ID" value="RYR42741.1"/>
    <property type="molecule type" value="Genomic_DNA"/>
</dbReference>